<reference evidence="1 2" key="1">
    <citation type="journal article" date="2022" name="Allergy">
        <title>Genome assembly and annotation of Periplaneta americana reveal a comprehensive cockroach allergen profile.</title>
        <authorList>
            <person name="Wang L."/>
            <person name="Xiong Q."/>
            <person name="Saelim N."/>
            <person name="Wang L."/>
            <person name="Nong W."/>
            <person name="Wan A.T."/>
            <person name="Shi M."/>
            <person name="Liu X."/>
            <person name="Cao Q."/>
            <person name="Hui J.H.L."/>
            <person name="Sookrung N."/>
            <person name="Leung T.F."/>
            <person name="Tungtrongchitr A."/>
            <person name="Tsui S.K.W."/>
        </authorList>
    </citation>
    <scope>NUCLEOTIDE SEQUENCE [LARGE SCALE GENOMIC DNA]</scope>
    <source>
        <strain evidence="1">PWHHKU_190912</strain>
    </source>
</reference>
<protein>
    <submittedName>
        <fullName evidence="1">Uncharacterized protein</fullName>
    </submittedName>
</protein>
<organism evidence="1 2">
    <name type="scientific">Periplaneta americana</name>
    <name type="common">American cockroach</name>
    <name type="synonym">Blatta americana</name>
    <dbReference type="NCBI Taxonomy" id="6978"/>
    <lineage>
        <taxon>Eukaryota</taxon>
        <taxon>Metazoa</taxon>
        <taxon>Ecdysozoa</taxon>
        <taxon>Arthropoda</taxon>
        <taxon>Hexapoda</taxon>
        <taxon>Insecta</taxon>
        <taxon>Pterygota</taxon>
        <taxon>Neoptera</taxon>
        <taxon>Polyneoptera</taxon>
        <taxon>Dictyoptera</taxon>
        <taxon>Blattodea</taxon>
        <taxon>Blattoidea</taxon>
        <taxon>Blattidae</taxon>
        <taxon>Blattinae</taxon>
        <taxon>Periplaneta</taxon>
    </lineage>
</organism>
<accession>A0ABQ8SGV5</accession>
<evidence type="ECO:0000313" key="1">
    <source>
        <dbReference type="EMBL" id="KAJ4432936.1"/>
    </source>
</evidence>
<dbReference type="EMBL" id="JAJSOF020000027">
    <property type="protein sequence ID" value="KAJ4432936.1"/>
    <property type="molecule type" value="Genomic_DNA"/>
</dbReference>
<evidence type="ECO:0000313" key="2">
    <source>
        <dbReference type="Proteomes" id="UP001148838"/>
    </source>
</evidence>
<name>A0ABQ8SGV5_PERAM</name>
<comment type="caution">
    <text evidence="1">The sequence shown here is derived from an EMBL/GenBank/DDBJ whole genome shotgun (WGS) entry which is preliminary data.</text>
</comment>
<keyword evidence="2" id="KW-1185">Reference proteome</keyword>
<proteinExistence type="predicted"/>
<sequence length="166" mass="19618">MRNEYIPTEMYVEEPVHNRRRALRWYGRVQRMNDERRPRRLNSWSPPASRKKVDPAVPACMMLIQKLYTDRDGVVRNFNTHRMIKANGNKNDDSDDDDDDDDDDVDEIIQIQIQRRREMTDKFCLEPPPPSRAQGQGSLTYCKSCAKDFIAFRRSETHESRTELLA</sequence>
<gene>
    <name evidence="1" type="ORF">ANN_15193</name>
</gene>
<dbReference type="Proteomes" id="UP001148838">
    <property type="component" value="Unassembled WGS sequence"/>
</dbReference>